<keyword evidence="2 5" id="KW-0863">Zinc-finger</keyword>
<feature type="domain" description="THAP-type" evidence="7">
    <location>
        <begin position="1"/>
        <end position="91"/>
    </location>
</feature>
<evidence type="ECO:0000259" key="7">
    <source>
        <dbReference type="PROSITE" id="PS50950"/>
    </source>
</evidence>
<evidence type="ECO:0000256" key="1">
    <source>
        <dbReference type="ARBA" id="ARBA00022723"/>
    </source>
</evidence>
<keyword evidence="4 5" id="KW-0238">DNA-binding</keyword>
<accession>A0A6J1QK58</accession>
<evidence type="ECO:0000313" key="8">
    <source>
        <dbReference type="Proteomes" id="UP000504618"/>
    </source>
</evidence>
<protein>
    <submittedName>
        <fullName evidence="9">Uncharacterized protein LOC112461698</fullName>
    </submittedName>
</protein>
<dbReference type="GeneID" id="112461698"/>
<evidence type="ECO:0000256" key="5">
    <source>
        <dbReference type="PROSITE-ProRule" id="PRU00309"/>
    </source>
</evidence>
<feature type="coiled-coil region" evidence="6">
    <location>
        <begin position="377"/>
        <end position="411"/>
    </location>
</feature>
<name>A0A6J1QK58_9HYME</name>
<dbReference type="Pfam" id="PF21788">
    <property type="entry name" value="TNP-like_GBD"/>
    <property type="match status" value="1"/>
</dbReference>
<organism evidence="8 9">
    <name type="scientific">Temnothorax curvispinosus</name>
    <dbReference type="NCBI Taxonomy" id="300111"/>
    <lineage>
        <taxon>Eukaryota</taxon>
        <taxon>Metazoa</taxon>
        <taxon>Ecdysozoa</taxon>
        <taxon>Arthropoda</taxon>
        <taxon>Hexapoda</taxon>
        <taxon>Insecta</taxon>
        <taxon>Pterygota</taxon>
        <taxon>Neoptera</taxon>
        <taxon>Endopterygota</taxon>
        <taxon>Hymenoptera</taxon>
        <taxon>Apocrita</taxon>
        <taxon>Aculeata</taxon>
        <taxon>Formicoidea</taxon>
        <taxon>Formicidae</taxon>
        <taxon>Myrmicinae</taxon>
        <taxon>Temnothorax</taxon>
    </lineage>
</organism>
<dbReference type="Gene3D" id="6.20.210.20">
    <property type="entry name" value="THAP domain"/>
    <property type="match status" value="1"/>
</dbReference>
<dbReference type="AlphaFoldDB" id="A0A6J1QK58"/>
<dbReference type="RefSeq" id="XP_024882804.1">
    <property type="nucleotide sequence ID" value="XM_025027036.1"/>
</dbReference>
<evidence type="ECO:0000256" key="3">
    <source>
        <dbReference type="ARBA" id="ARBA00022833"/>
    </source>
</evidence>
<sequence length="736" mass="83840">MGRRCAVSHCKSGHRRHKHEKITIFSVPKNNIQVWSERLGCALNEKSCVCEKHFNQNDIKSEKIIAEDGKIIFQQRFSKKSLIKGAMPILNSDEPPMKLAKIDTSAVIEESQDLTEELQNISKFSTLPTNFTVLQNTKSQSDTNEFAIDTEKDTPVTSDSKLHLITSNEVIKSTINLCNTINKNDLNGSKSLFQQICANEIHINQPGAKWNFHKSLEPPILVFSELELASTPTRGENKVPVYTKKVILDDQLYVKVFIGQKNIVECISDLKCQEDLENLLIEVDKMIVCPGGPKVATFKKIHPQCAYKDENNKWRHNYCPTVVTKGSVCQYCVSLHKIFAQHIDRQRTSKKRLVLSPTTKNKVQLLYRRARVQARKLTRKETKIKQITEYIDELQKKMDEIETESLEKKIEKLNLPEPQVVLIRECISTARKKSSTNNRYSNEWMLTCLLLHIRSTATYNMLRENKILPLPSKSTICRYLRSSNTGCGFDEKFFTLFKIKLGKLPEDARHGILTFDEIQLRASLEVNVKNMKFDGLIDFGTENCPDVPNAMVQADHALVFMFSSVKHAFHQPIGMFACKGATSGDALAGLVLKAIVEVEKAGGKVHGIICDGASTNRKLWTKLGISGKLKINEKEGTVTPPKYFFQNPVDDSRVVYAFSDAPHLIKCIRNNLFNKKKFKINGQEVEWRFYQNLFKEDKKLPANLRLCPKLTENHINPTNTAKMRVSFATQVHLIFH</sequence>
<dbReference type="InterPro" id="IPR038441">
    <property type="entry name" value="THAP_Znf_sf"/>
</dbReference>
<dbReference type="GO" id="GO:0008270">
    <property type="term" value="F:zinc ion binding"/>
    <property type="evidence" value="ECO:0007669"/>
    <property type="project" value="UniProtKB-KW"/>
</dbReference>
<keyword evidence="1" id="KW-0479">Metal-binding</keyword>
<keyword evidence="3" id="KW-0862">Zinc</keyword>
<dbReference type="OrthoDB" id="7589662at2759"/>
<dbReference type="Proteomes" id="UP000504618">
    <property type="component" value="Unplaced"/>
</dbReference>
<evidence type="ECO:0000256" key="2">
    <source>
        <dbReference type="ARBA" id="ARBA00022771"/>
    </source>
</evidence>
<keyword evidence="8" id="KW-1185">Reference proteome</keyword>
<dbReference type="Pfam" id="PF21787">
    <property type="entry name" value="TNP-like_RNaseH_N"/>
    <property type="match status" value="1"/>
</dbReference>
<evidence type="ECO:0000256" key="4">
    <source>
        <dbReference type="ARBA" id="ARBA00023125"/>
    </source>
</evidence>
<dbReference type="SUPFAM" id="SSF57716">
    <property type="entry name" value="Glucocorticoid receptor-like (DNA-binding domain)"/>
    <property type="match status" value="1"/>
</dbReference>
<dbReference type="Pfam" id="PF05485">
    <property type="entry name" value="THAP"/>
    <property type="match status" value="1"/>
</dbReference>
<gene>
    <name evidence="9" type="primary">LOC112461698</name>
</gene>
<dbReference type="PROSITE" id="PS50950">
    <property type="entry name" value="ZF_THAP"/>
    <property type="match status" value="1"/>
</dbReference>
<keyword evidence="6" id="KW-0175">Coiled coil</keyword>
<reference evidence="9" key="1">
    <citation type="submission" date="2025-08" db="UniProtKB">
        <authorList>
            <consortium name="RefSeq"/>
        </authorList>
    </citation>
    <scope>IDENTIFICATION</scope>
    <source>
        <tissue evidence="9">Whole body</tissue>
    </source>
</reference>
<dbReference type="SMART" id="SM00980">
    <property type="entry name" value="THAP"/>
    <property type="match status" value="1"/>
</dbReference>
<evidence type="ECO:0000256" key="6">
    <source>
        <dbReference type="SAM" id="Coils"/>
    </source>
</evidence>
<evidence type="ECO:0000313" key="9">
    <source>
        <dbReference type="RefSeq" id="XP_024882804.1"/>
    </source>
</evidence>
<proteinExistence type="predicted"/>
<dbReference type="GO" id="GO:0003677">
    <property type="term" value="F:DNA binding"/>
    <property type="evidence" value="ECO:0007669"/>
    <property type="project" value="UniProtKB-UniRule"/>
</dbReference>
<dbReference type="InterPro" id="IPR048366">
    <property type="entry name" value="TNP-like_GBD"/>
</dbReference>
<dbReference type="InterPro" id="IPR006612">
    <property type="entry name" value="THAP_Znf"/>
</dbReference>
<dbReference type="InterPro" id="IPR048365">
    <property type="entry name" value="TNP-like_RNaseH_N"/>
</dbReference>